<dbReference type="Proteomes" id="UP000189229">
    <property type="component" value="Unassembled WGS sequence"/>
</dbReference>
<comment type="caution">
    <text evidence="1">The sequence shown here is derived from an EMBL/GenBank/DDBJ whole genome shotgun (WGS) entry which is preliminary data.</text>
</comment>
<proteinExistence type="predicted"/>
<name>A0A1V3XB34_MYCKA</name>
<dbReference type="AlphaFoldDB" id="A0A1V3XB34"/>
<dbReference type="EMBL" id="MVBM01000003">
    <property type="protein sequence ID" value="OOK75671.1"/>
    <property type="molecule type" value="Genomic_DNA"/>
</dbReference>
<sequence>MTGSVTVESDNIIDIVDLLPLLQHPLGLQLDSISIVTIGSRTGTVGDYPRVYDSEIGTPPYAGRRETWLIMRLPIIDNAQALRWRTSVGLRQFRSLSASPARCGAKVCAPRWRPPPTWSSWIAGWGRTR</sequence>
<organism evidence="1 2">
    <name type="scientific">Mycobacterium kansasii</name>
    <dbReference type="NCBI Taxonomy" id="1768"/>
    <lineage>
        <taxon>Bacteria</taxon>
        <taxon>Bacillati</taxon>
        <taxon>Actinomycetota</taxon>
        <taxon>Actinomycetes</taxon>
        <taxon>Mycobacteriales</taxon>
        <taxon>Mycobacteriaceae</taxon>
        <taxon>Mycobacterium</taxon>
    </lineage>
</organism>
<evidence type="ECO:0000313" key="1">
    <source>
        <dbReference type="EMBL" id="OOK75671.1"/>
    </source>
</evidence>
<reference evidence="1 2" key="1">
    <citation type="submission" date="2017-02" db="EMBL/GenBank/DDBJ databases">
        <title>Complete genome sequences of Mycobacterium kansasii strains isolated from rhesus macaques.</title>
        <authorList>
            <person name="Panda A."/>
            <person name="Nagaraj S."/>
            <person name="Zhao X."/>
            <person name="Tettelin H."/>
            <person name="Detolla L.J."/>
        </authorList>
    </citation>
    <scope>NUCLEOTIDE SEQUENCE [LARGE SCALE GENOMIC DNA]</scope>
    <source>
        <strain evidence="1 2">11-3813</strain>
    </source>
</reference>
<protein>
    <submittedName>
        <fullName evidence="1">Uncharacterized protein</fullName>
    </submittedName>
</protein>
<evidence type="ECO:0000313" key="2">
    <source>
        <dbReference type="Proteomes" id="UP000189229"/>
    </source>
</evidence>
<accession>A0A1V3XB34</accession>
<gene>
    <name evidence="1" type="ORF">BZL30_3941</name>
</gene>